<reference evidence="8 9" key="1">
    <citation type="submission" date="2019-12" db="EMBL/GenBank/DDBJ databases">
        <title>The whole genome sequencing of a strain isolated from a Mars analog, Dalangtan Playa.</title>
        <authorList>
            <person name="Huang T."/>
        </authorList>
    </citation>
    <scope>NUCLEOTIDE SEQUENCE [LARGE SCALE GENOMIC DNA]</scope>
    <source>
        <strain evidence="8 9">DP4-553-S</strain>
    </source>
</reference>
<dbReference type="PANTHER" id="PTHR43369:SF2">
    <property type="entry name" value="PHOSPHORIBOSYLGLYCINAMIDE FORMYLTRANSFERASE"/>
    <property type="match status" value="1"/>
</dbReference>
<evidence type="ECO:0000256" key="4">
    <source>
        <dbReference type="ARBA" id="ARBA00038440"/>
    </source>
</evidence>
<dbReference type="InterPro" id="IPR004607">
    <property type="entry name" value="GART"/>
</dbReference>
<gene>
    <name evidence="6 8" type="primary">purN</name>
    <name evidence="8" type="ORF">ERJ70_02110</name>
</gene>
<keyword evidence="3 6" id="KW-0658">Purine biosynthesis</keyword>
<dbReference type="NCBIfam" id="TIGR00639">
    <property type="entry name" value="PurN"/>
    <property type="match status" value="1"/>
</dbReference>
<feature type="binding site" evidence="6">
    <location>
        <begin position="15"/>
        <end position="17"/>
    </location>
    <ligand>
        <name>N(1)-(5-phospho-beta-D-ribosyl)glycinamide</name>
        <dbReference type="ChEBI" id="CHEBI:143788"/>
    </ligand>
</feature>
<proteinExistence type="inferred from homology"/>
<accession>A0ABX7VRL8</accession>
<comment type="similarity">
    <text evidence="4 6">Belongs to the GART family.</text>
</comment>
<protein>
    <recommendedName>
        <fullName evidence="6">Phosphoribosylglycinamide formyltransferase</fullName>
        <ecNumber evidence="6">2.1.2.2</ecNumber>
    </recommendedName>
    <alternativeName>
        <fullName evidence="6">5'-phosphoribosylglycinamide transformylase</fullName>
    </alternativeName>
    <alternativeName>
        <fullName evidence="6">GAR transformylase</fullName>
        <shortName evidence="6">GART</shortName>
    </alternativeName>
</protein>
<comment type="pathway">
    <text evidence="1 6">Purine metabolism; IMP biosynthesis via de novo pathway; N(2)-formyl-N(1)-(5-phospho-D-ribosyl)glycinamide from N(1)-(5-phospho-D-ribosyl)glycinamide (10-formyl THF route): step 1/1.</text>
</comment>
<dbReference type="InterPro" id="IPR002376">
    <property type="entry name" value="Formyl_transf_N"/>
</dbReference>
<evidence type="ECO:0000256" key="1">
    <source>
        <dbReference type="ARBA" id="ARBA00005054"/>
    </source>
</evidence>
<dbReference type="CDD" id="cd08645">
    <property type="entry name" value="FMT_core_GART"/>
    <property type="match status" value="1"/>
</dbReference>
<evidence type="ECO:0000256" key="2">
    <source>
        <dbReference type="ARBA" id="ARBA00022679"/>
    </source>
</evidence>
<dbReference type="SUPFAM" id="SSF53328">
    <property type="entry name" value="Formyltransferase"/>
    <property type="match status" value="1"/>
</dbReference>
<dbReference type="EMBL" id="CP046956">
    <property type="protein sequence ID" value="QTM98210.1"/>
    <property type="molecule type" value="Genomic_DNA"/>
</dbReference>
<dbReference type="HAMAP" id="MF_01930">
    <property type="entry name" value="PurN"/>
    <property type="match status" value="1"/>
</dbReference>
<dbReference type="PANTHER" id="PTHR43369">
    <property type="entry name" value="PHOSPHORIBOSYLGLYCINAMIDE FORMYLTRANSFERASE"/>
    <property type="match status" value="1"/>
</dbReference>
<dbReference type="EC" id="2.1.2.2" evidence="6"/>
<feature type="domain" description="Formyl transferase N-terminal" evidence="7">
    <location>
        <begin position="6"/>
        <end position="185"/>
    </location>
</feature>
<dbReference type="RefSeq" id="WP_209366826.1">
    <property type="nucleotide sequence ID" value="NZ_CP046956.1"/>
</dbReference>
<feature type="site" description="Raises pKa of active site His" evidence="6">
    <location>
        <position position="148"/>
    </location>
</feature>
<feature type="binding site" evidence="6">
    <location>
        <position position="68"/>
    </location>
    <ligand>
        <name>(6R)-10-formyltetrahydrofolate</name>
        <dbReference type="ChEBI" id="CHEBI:195366"/>
    </ligand>
</feature>
<keyword evidence="2 6" id="KW-0808">Transferase</keyword>
<evidence type="ECO:0000256" key="3">
    <source>
        <dbReference type="ARBA" id="ARBA00022755"/>
    </source>
</evidence>
<dbReference type="InterPro" id="IPR036477">
    <property type="entry name" value="Formyl_transf_N_sf"/>
</dbReference>
<dbReference type="Gene3D" id="3.40.50.170">
    <property type="entry name" value="Formyl transferase, N-terminal domain"/>
    <property type="match status" value="1"/>
</dbReference>
<comment type="function">
    <text evidence="6">Catalyzes the transfer of a formyl group from 10-formyltetrahydrofolate to 5-phospho-ribosyl-glycinamide (GAR), producing 5-phospho-ribosyl-N-formylglycinamide (FGAR) and tetrahydrofolate.</text>
</comment>
<dbReference type="Pfam" id="PF00551">
    <property type="entry name" value="Formyl_trans_N"/>
    <property type="match status" value="1"/>
</dbReference>
<sequence length="199" mass="22163">MHEKQRLAVFASGTGSNFVAIADAIDQGRLDAEIVLLVCDNSEAKVIGKARDRQIPVFVFQAKNYPSKVDYERDILQELNHCQAEWLILAGYMRLVGDTLLDPFEGRIVNIHPSLLPAFPGKDAIGQALSAGVKVTGVTVHFVDEGMDTGTIIDQEVIRIQPEDDQDTLQANIQEIEHRLFPKTIQALIQTEKREEIKS</sequence>
<evidence type="ECO:0000313" key="8">
    <source>
        <dbReference type="EMBL" id="QTM98210.1"/>
    </source>
</evidence>
<dbReference type="Proteomes" id="UP000665043">
    <property type="component" value="Chromosome"/>
</dbReference>
<dbReference type="InterPro" id="IPR001555">
    <property type="entry name" value="GART_AS"/>
</dbReference>
<evidence type="ECO:0000256" key="5">
    <source>
        <dbReference type="ARBA" id="ARBA00047664"/>
    </source>
</evidence>
<evidence type="ECO:0000256" key="6">
    <source>
        <dbReference type="HAMAP-Rule" id="MF_01930"/>
    </source>
</evidence>
<comment type="catalytic activity">
    <reaction evidence="5 6">
        <text>N(1)-(5-phospho-beta-D-ribosyl)glycinamide + (6R)-10-formyltetrahydrofolate = N(2)-formyl-N(1)-(5-phospho-beta-D-ribosyl)glycinamide + (6S)-5,6,7,8-tetrahydrofolate + H(+)</text>
        <dbReference type="Rhea" id="RHEA:15053"/>
        <dbReference type="ChEBI" id="CHEBI:15378"/>
        <dbReference type="ChEBI" id="CHEBI:57453"/>
        <dbReference type="ChEBI" id="CHEBI:143788"/>
        <dbReference type="ChEBI" id="CHEBI:147286"/>
        <dbReference type="ChEBI" id="CHEBI:195366"/>
        <dbReference type="EC" id="2.1.2.2"/>
    </reaction>
</comment>
<name>A0ABX7VRL8_9BACI</name>
<evidence type="ECO:0000313" key="9">
    <source>
        <dbReference type="Proteomes" id="UP000665043"/>
    </source>
</evidence>
<feature type="active site" description="Proton donor" evidence="6">
    <location>
        <position position="112"/>
    </location>
</feature>
<keyword evidence="9" id="KW-1185">Reference proteome</keyword>
<feature type="binding site" evidence="6">
    <location>
        <position position="110"/>
    </location>
    <ligand>
        <name>(6R)-10-formyltetrahydrofolate</name>
        <dbReference type="ChEBI" id="CHEBI:195366"/>
    </ligand>
</feature>
<dbReference type="GO" id="GO:0004644">
    <property type="term" value="F:phosphoribosylglycinamide formyltransferase activity"/>
    <property type="evidence" value="ECO:0007669"/>
    <property type="project" value="UniProtKB-EC"/>
</dbReference>
<organism evidence="8 9">
    <name type="scientific">Sediminibacillus dalangtanensis</name>
    <dbReference type="NCBI Taxonomy" id="2729421"/>
    <lineage>
        <taxon>Bacteria</taxon>
        <taxon>Bacillati</taxon>
        <taxon>Bacillota</taxon>
        <taxon>Bacilli</taxon>
        <taxon>Bacillales</taxon>
        <taxon>Bacillaceae</taxon>
        <taxon>Sediminibacillus</taxon>
    </lineage>
</organism>
<evidence type="ECO:0000259" key="7">
    <source>
        <dbReference type="Pfam" id="PF00551"/>
    </source>
</evidence>
<dbReference type="PROSITE" id="PS00373">
    <property type="entry name" value="GART"/>
    <property type="match status" value="1"/>
</dbReference>
<feature type="binding site" evidence="6">
    <location>
        <begin position="93"/>
        <end position="96"/>
    </location>
    <ligand>
        <name>(6R)-10-formyltetrahydrofolate</name>
        <dbReference type="ChEBI" id="CHEBI:195366"/>
    </ligand>
</feature>